<evidence type="ECO:0000313" key="11">
    <source>
        <dbReference type="EMBL" id="KAJ8704618.1"/>
    </source>
</evidence>
<evidence type="ECO:0000259" key="10">
    <source>
        <dbReference type="PROSITE" id="PS51203"/>
    </source>
</evidence>
<dbReference type="Pfam" id="PF00567">
    <property type="entry name" value="TUDOR"/>
    <property type="match status" value="1"/>
</dbReference>
<dbReference type="GO" id="GO:0005524">
    <property type="term" value="F:ATP binding"/>
    <property type="evidence" value="ECO:0007669"/>
    <property type="project" value="UniProtKB-KW"/>
</dbReference>
<dbReference type="InterPro" id="IPR035437">
    <property type="entry name" value="SNase_OB-fold_sf"/>
</dbReference>
<dbReference type="SUPFAM" id="SSF63748">
    <property type="entry name" value="Tudor/PWWP/MBT"/>
    <property type="match status" value="2"/>
</dbReference>
<accession>A0AAD8DK87</accession>
<feature type="domain" description="Tudor" evidence="9">
    <location>
        <begin position="846"/>
        <end position="905"/>
    </location>
</feature>
<evidence type="ECO:0000256" key="4">
    <source>
        <dbReference type="ARBA" id="ARBA00022801"/>
    </source>
</evidence>
<feature type="region of interest" description="Disordered" evidence="8">
    <location>
        <begin position="133"/>
        <end position="156"/>
    </location>
</feature>
<feature type="compositionally biased region" description="Polar residues" evidence="8">
    <location>
        <begin position="253"/>
        <end position="262"/>
    </location>
</feature>
<dbReference type="GO" id="GO:0042078">
    <property type="term" value="P:germ-line stem cell division"/>
    <property type="evidence" value="ECO:0007669"/>
    <property type="project" value="TreeGrafter"/>
</dbReference>
<keyword evidence="12" id="KW-1185">Reference proteome</keyword>
<dbReference type="SMART" id="SM00333">
    <property type="entry name" value="TUDOR"/>
    <property type="match status" value="2"/>
</dbReference>
<feature type="region of interest" description="Disordered" evidence="8">
    <location>
        <begin position="1007"/>
        <end position="1027"/>
    </location>
</feature>
<keyword evidence="5" id="KW-0347">Helicase</keyword>
<dbReference type="GO" id="GO:0005737">
    <property type="term" value="C:cytoplasm"/>
    <property type="evidence" value="ECO:0007669"/>
    <property type="project" value="UniProtKB-ARBA"/>
</dbReference>
<dbReference type="InterPro" id="IPR008978">
    <property type="entry name" value="HSP20-like_chaperone"/>
</dbReference>
<dbReference type="InterPro" id="IPR007052">
    <property type="entry name" value="CS_dom"/>
</dbReference>
<organism evidence="11 12">
    <name type="scientific">Mythimna separata</name>
    <name type="common">Oriental armyworm</name>
    <name type="synonym">Pseudaletia separata</name>
    <dbReference type="NCBI Taxonomy" id="271217"/>
    <lineage>
        <taxon>Eukaryota</taxon>
        <taxon>Metazoa</taxon>
        <taxon>Ecdysozoa</taxon>
        <taxon>Arthropoda</taxon>
        <taxon>Hexapoda</taxon>
        <taxon>Insecta</taxon>
        <taxon>Pterygota</taxon>
        <taxon>Neoptera</taxon>
        <taxon>Endopterygota</taxon>
        <taxon>Lepidoptera</taxon>
        <taxon>Glossata</taxon>
        <taxon>Ditrysia</taxon>
        <taxon>Noctuoidea</taxon>
        <taxon>Noctuidae</taxon>
        <taxon>Noctuinae</taxon>
        <taxon>Hadenini</taxon>
        <taxon>Mythimna</taxon>
    </lineage>
</organism>
<evidence type="ECO:0000313" key="12">
    <source>
        <dbReference type="Proteomes" id="UP001231518"/>
    </source>
</evidence>
<dbReference type="Gene3D" id="3.40.50.300">
    <property type="entry name" value="P-loop containing nucleotide triphosphate hydrolases"/>
    <property type="match status" value="1"/>
</dbReference>
<dbReference type="SUPFAM" id="SSF49764">
    <property type="entry name" value="HSP20-like chaperones"/>
    <property type="match status" value="1"/>
</dbReference>
<dbReference type="PANTHER" id="PTHR22655">
    <property type="entry name" value="ATP-DEPENDENT RNA HELICASE TDRD12-RELATED"/>
    <property type="match status" value="1"/>
</dbReference>
<evidence type="ECO:0000256" key="1">
    <source>
        <dbReference type="ARBA" id="ARBA00012552"/>
    </source>
</evidence>
<evidence type="ECO:0000256" key="7">
    <source>
        <dbReference type="ARBA" id="ARBA00047984"/>
    </source>
</evidence>
<protein>
    <recommendedName>
        <fullName evidence="1">RNA helicase</fullName>
        <ecNumber evidence="1">3.6.4.13</ecNumber>
    </recommendedName>
</protein>
<dbReference type="InterPro" id="IPR027417">
    <property type="entry name" value="P-loop_NTPase"/>
</dbReference>
<sequence>MDCVLKVERCEEWMPAASVAMKRCFLQAAEVWFSPTYVDKISTVFGDDTHKYGDIIIIKKNGEEVDLLQEIVNSDFAYEDEDLFDLKLRGNNPKTQLNYVTMHEVLKTIEDSYATRSIPKTAWLAALKKQPELHQKEKPLDSSPKAQKLDSSDPDNAEILSKEKLDYLKLCEDVDEISVGRGCSRNSLTSGKPSIVSVALKKKLEWLESQNIANRPKAIKPVSPTAHADTKTNAVNSDVNKKAEVLEVEENNNKISPKNGNLLSGGDKKNNKIKGKKPRQPVNNNETLVAYGPAGLQANKFTIKPWTPKIEKEEPVVEETRKPEPEPEIEEKKNEDVYANTDSEEDFSLDLKSLSTFVVDDCEHISLIYPKELKFCLLKVRDVVKNRAHKEWKVQYVIISRVWCDFMSSLARKAPDSVVCISAFEECVLYSKAATSVEFLAQESKLNTVINFLDGIDKSKKTVIVCRSDEEVKLIEKALVKLNYIVFACDSSMDVQELYSLDKTWKDYEEPVLGPILVCRDGNLTHMNITDASYLIHYSLPDLFSMFCKRFAVLIDNYPSIFKGEETDIKIKILLDSDNVEQLPKILQFIKSKEANRKLHGDPKVGDVCAVTLKQNLFVRCQVAKVLAYEKNRPTLLFIKLIDEERYEVARDTSLYYLPEDLKNIETYVVNVILSNLMPQDKDVTFSKLAENQLRHITEENDEIEMRGHIIMVVGNTIFVDTLEACQNLSSLEEVVVKSDFRKELLDGHAIHNPDHIHNLRKVSDFNNDNDIPKEKVKVATISPVKRLPKGRWAHLESGGFSSVFFISADSPSKFFVRPVKFDKCLDSLITDIQKHVTENPKPIEHINVGDIVIAEFPDDATPERARIDRNVKNNKVKCFFVDQGEQRDVLITKVYPITEKFITQLPFQAIECRLLGIKPFGENWTDFSTNFFADLCFDSVNKHKQLFTKYFIKEKAECTEGHKYGVVLIDTYSAEDVIINLMLVERDLAEENDEIELLNDLGFERKSEDSSDTETDEEIDQSGSKIDRSLLVNDTNKQIQHIPNNTSNNLLRSVPLIDSDSSMDDFEFITDDAGHLGAVPISEVVSIKELPDDTEWSDKVLASPVSSYVAPSSVTSSTDISVLPVDTTDSIVRPSDVASITDNLVRPSDVASKTDNFVRPSAIKTVSKPKLLWQQNKHIVTVKIKLIVDKYDLTIKERYIKFSAEANNTNYAFDFELYGVVNLNKSSHSNKGQYIQVKLWKVMATNWLTLTRHNELKKWIVYDVESIGVSSDEESELYDHRKNFIKNYADSDTDDNLQDDTVDYK</sequence>
<feature type="domain" description="CS" evidence="10">
    <location>
        <begin position="1167"/>
        <end position="1252"/>
    </location>
</feature>
<keyword evidence="6" id="KW-0067">ATP-binding</keyword>
<reference evidence="11" key="1">
    <citation type="submission" date="2023-03" db="EMBL/GenBank/DDBJ databases">
        <title>Chromosome-level genomes of two armyworms, Mythimna separata and Mythimna loreyi, provide insights into the biosynthesis and reception of sex pheromones.</title>
        <authorList>
            <person name="Zhao H."/>
        </authorList>
    </citation>
    <scope>NUCLEOTIDE SEQUENCE</scope>
    <source>
        <strain evidence="11">BeijingLab</strain>
        <tissue evidence="11">Pupa</tissue>
    </source>
</reference>
<dbReference type="EMBL" id="JARGEI010000031">
    <property type="protein sequence ID" value="KAJ8704618.1"/>
    <property type="molecule type" value="Genomic_DNA"/>
</dbReference>
<evidence type="ECO:0000256" key="5">
    <source>
        <dbReference type="ARBA" id="ARBA00022806"/>
    </source>
</evidence>
<comment type="catalytic activity">
    <reaction evidence="7">
        <text>ATP + H2O = ADP + phosphate + H(+)</text>
        <dbReference type="Rhea" id="RHEA:13065"/>
        <dbReference type="ChEBI" id="CHEBI:15377"/>
        <dbReference type="ChEBI" id="CHEBI:15378"/>
        <dbReference type="ChEBI" id="CHEBI:30616"/>
        <dbReference type="ChEBI" id="CHEBI:43474"/>
        <dbReference type="ChEBI" id="CHEBI:456216"/>
        <dbReference type="EC" id="3.6.4.13"/>
    </reaction>
</comment>
<name>A0AAD8DK87_MYTSE</name>
<dbReference type="Proteomes" id="UP001231518">
    <property type="component" value="Chromosome 29"/>
</dbReference>
<feature type="compositionally biased region" description="Acidic residues" evidence="8">
    <location>
        <begin position="1011"/>
        <end position="1021"/>
    </location>
</feature>
<keyword evidence="3" id="KW-0547">Nucleotide-binding</keyword>
<dbReference type="Gene3D" id="2.60.40.790">
    <property type="match status" value="1"/>
</dbReference>
<keyword evidence="4" id="KW-0378">Hydrolase</keyword>
<dbReference type="PANTHER" id="PTHR22655:SF2">
    <property type="entry name" value="ATP-DEPENDENT RNA HELICASE TDRD12-RELATED"/>
    <property type="match status" value="1"/>
</dbReference>
<dbReference type="SUPFAM" id="SSF52540">
    <property type="entry name" value="P-loop containing nucleoside triphosphate hydrolases"/>
    <property type="match status" value="1"/>
</dbReference>
<dbReference type="GO" id="GO:0003724">
    <property type="term" value="F:RNA helicase activity"/>
    <property type="evidence" value="ECO:0007669"/>
    <property type="project" value="UniProtKB-EC"/>
</dbReference>
<evidence type="ECO:0000256" key="8">
    <source>
        <dbReference type="SAM" id="MobiDB-lite"/>
    </source>
</evidence>
<evidence type="ECO:0000259" key="9">
    <source>
        <dbReference type="PROSITE" id="PS50304"/>
    </source>
</evidence>
<dbReference type="PROSITE" id="PS50304">
    <property type="entry name" value="TUDOR"/>
    <property type="match status" value="1"/>
</dbReference>
<keyword evidence="2" id="KW-0677">Repeat</keyword>
<evidence type="ECO:0000256" key="2">
    <source>
        <dbReference type="ARBA" id="ARBA00022737"/>
    </source>
</evidence>
<gene>
    <name evidence="11" type="ORF">PYW07_011806</name>
</gene>
<dbReference type="Gene3D" id="2.30.30.140">
    <property type="match status" value="1"/>
</dbReference>
<evidence type="ECO:0000256" key="6">
    <source>
        <dbReference type="ARBA" id="ARBA00022840"/>
    </source>
</evidence>
<evidence type="ECO:0000256" key="3">
    <source>
        <dbReference type="ARBA" id="ARBA00022741"/>
    </source>
</evidence>
<proteinExistence type="predicted"/>
<dbReference type="Gene3D" id="2.40.50.90">
    <property type="match status" value="1"/>
</dbReference>
<comment type="caution">
    <text evidence="11">The sequence shown here is derived from an EMBL/GenBank/DDBJ whole genome shotgun (WGS) entry which is preliminary data.</text>
</comment>
<dbReference type="PROSITE" id="PS51203">
    <property type="entry name" value="CS"/>
    <property type="match status" value="1"/>
</dbReference>
<feature type="region of interest" description="Disordered" evidence="8">
    <location>
        <begin position="250"/>
        <end position="284"/>
    </location>
</feature>
<dbReference type="EC" id="3.6.4.13" evidence="1"/>
<dbReference type="GO" id="GO:0016787">
    <property type="term" value="F:hydrolase activity"/>
    <property type="evidence" value="ECO:0007669"/>
    <property type="project" value="UniProtKB-KW"/>
</dbReference>
<dbReference type="InterPro" id="IPR002999">
    <property type="entry name" value="Tudor"/>
</dbReference>